<feature type="compositionally biased region" description="Basic and acidic residues" evidence="1">
    <location>
        <begin position="439"/>
        <end position="449"/>
    </location>
</feature>
<feature type="compositionally biased region" description="Basic and acidic residues" evidence="1">
    <location>
        <begin position="375"/>
        <end position="390"/>
    </location>
</feature>
<feature type="region of interest" description="Disordered" evidence="1">
    <location>
        <begin position="357"/>
        <end position="658"/>
    </location>
</feature>
<sequence length="1292" mass="143952">MVISDKQTFESEKSICQTPSRSTSIHPIITGNCSMYKSMYSTTKNNFLSIACLLFIGAICPLDRIDAFIVPNSFEVQSRSSNIDSSSHSSYTSNSGTLQHQKRHGFIVTDTKRMATIDRDSIANSSSKGESKRMGMGKQKVLFQKVIRPTQNMPDILFLGYLIEYLENHFELPSDLPMIYENMVIGDNDEGEDNRYTLAWDSPLSPSAEATRMEVEVIGIYTDDKKDEDTPSASSSPSTSPSVPNMAMVVVRRSSDSESDSKNQNSVPPMMKGLFDDSEKRIIQALDRGLDDFVAGRIKFDMDDDNALQRQNDIPANVKTAEEAIEAELVDDYPTQKEKSIPAEDVVFDAYATTDVGENKENDSSSKKQKQKNAQTKESRAKQEVDDAKARAMATMRKSVDEDSKKQSKKDGKTSVDFAVEAAKKAAESAKSKNANTKTDIHKDQKENRISPNESAAHTVDFAVAAARKAASLRKKKQSSSSKLKEDSAVTSTTSKIKRSDSRKAKSKNVRGDPEVISTEIKTSQTAQGPSMPPVPEGWKPRDYFQKQRAFSGTISRPKSRVTKAVMKVTPVSEQSSPKSSRRLSTVPAKISSLSRDAPPKVDSETVDSNSNMNESIGKRKLNAKLVDGSKPGDGDDDTDTINPILEEATSNNANIPPIKEIETEIMKAAQTALDEIESQGSEMTSEEMLKDILKFDEEKKKEEQPGTGFASGAFEKAKELMKDRYRQIQERQKQKEVGFKEFEKPDSNSFPQYPDPTAPSNKMERELTPEEELRAMFAAGQKIANGKIDSKTEKNNVGGSQKTGTTEEDVDRLIAEEKTVSKYGRILDDELAELEVRINSSPGEELDGPMQNPMFDVMSGPEVYNPNVEQDAVNYPGAIPGTADVKLPKELNEAIKQAEFAASVLISIKSKETKDEKTGEKTVKYFSGKKELSTKQVEGLQKVVAEASKSGIIDNPLEVMEERSRLQIVLNELWDQPEERFLEIASNYKDLLVSDRFVGLIQERLTAMADRDLDALRRDDESLREPHEKEREILGQLVVYAQALLKETRALGAELEAHQLEVVRSVCKVAMDPTHTTEEETANALADAVRDMRPLLDDAFVAYMKYAVAEEEAKLARAGLLDDPDYNQWLFVLKIVQQGVYAEIAKGINRYIEHITYVIRMETPQQRRRLLENLIDDMPTMDVRPFVQVVDNIVGSLGDGVNGNFDGVVPLGEMTNTLLQLQHDIQDILPPERITEKARDADEWAARQKKRLTEQRKIGRQRLEAAKEVGHLENDVEEMFGSGGGEVDIFD</sequence>
<protein>
    <submittedName>
        <fullName evidence="2">Uncharacterized protein</fullName>
    </submittedName>
</protein>
<reference evidence="2" key="1">
    <citation type="submission" date="2021-01" db="EMBL/GenBank/DDBJ databases">
        <authorList>
            <person name="Corre E."/>
            <person name="Pelletier E."/>
            <person name="Niang G."/>
            <person name="Scheremetjew M."/>
            <person name="Finn R."/>
            <person name="Kale V."/>
            <person name="Holt S."/>
            <person name="Cochrane G."/>
            <person name="Meng A."/>
            <person name="Brown T."/>
            <person name="Cohen L."/>
        </authorList>
    </citation>
    <scope>NUCLEOTIDE SEQUENCE</scope>
    <source>
        <strain evidence="2">10249 10 AB</strain>
    </source>
</reference>
<feature type="compositionally biased region" description="Basic and acidic residues" evidence="1">
    <location>
        <begin position="398"/>
        <end position="414"/>
    </location>
</feature>
<feature type="compositionally biased region" description="Polar residues" evidence="1">
    <location>
        <begin position="796"/>
        <end position="805"/>
    </location>
</feature>
<evidence type="ECO:0000313" key="2">
    <source>
        <dbReference type="EMBL" id="CAE0721142.1"/>
    </source>
</evidence>
<accession>A0A7S4AMV0</accession>
<name>A0A7S4AMV0_9STRA</name>
<feature type="region of interest" description="Disordered" evidence="1">
    <location>
        <begin position="222"/>
        <end position="273"/>
    </location>
</feature>
<evidence type="ECO:0000256" key="1">
    <source>
        <dbReference type="SAM" id="MobiDB-lite"/>
    </source>
</evidence>
<feature type="compositionally biased region" description="Polar residues" evidence="1">
    <location>
        <begin position="520"/>
        <end position="529"/>
    </location>
</feature>
<feature type="compositionally biased region" description="Low complexity" evidence="1">
    <location>
        <begin position="456"/>
        <end position="470"/>
    </location>
</feature>
<dbReference type="EMBL" id="HBIX01019637">
    <property type="protein sequence ID" value="CAE0721142.1"/>
    <property type="molecule type" value="Transcribed_RNA"/>
</dbReference>
<feature type="compositionally biased region" description="Basic and acidic residues" evidence="1">
    <location>
        <begin position="422"/>
        <end position="431"/>
    </location>
</feature>
<organism evidence="2">
    <name type="scientific">Pseudo-nitzschia australis</name>
    <dbReference type="NCBI Taxonomy" id="44445"/>
    <lineage>
        <taxon>Eukaryota</taxon>
        <taxon>Sar</taxon>
        <taxon>Stramenopiles</taxon>
        <taxon>Ochrophyta</taxon>
        <taxon>Bacillariophyta</taxon>
        <taxon>Bacillariophyceae</taxon>
        <taxon>Bacillariophycidae</taxon>
        <taxon>Bacillariales</taxon>
        <taxon>Bacillariaceae</taxon>
        <taxon>Pseudo-nitzschia</taxon>
    </lineage>
</organism>
<feature type="compositionally biased region" description="Low complexity" evidence="1">
    <location>
        <begin position="231"/>
        <end position="252"/>
    </location>
</feature>
<feature type="compositionally biased region" description="Basic and acidic residues" evidence="1">
    <location>
        <begin position="722"/>
        <end position="747"/>
    </location>
</feature>
<feature type="region of interest" description="Disordered" evidence="1">
    <location>
        <begin position="785"/>
        <end position="811"/>
    </location>
</feature>
<feature type="compositionally biased region" description="Basic and acidic residues" evidence="1">
    <location>
        <begin position="498"/>
        <end position="514"/>
    </location>
</feature>
<feature type="compositionally biased region" description="Basic and acidic residues" evidence="1">
    <location>
        <begin position="357"/>
        <end position="366"/>
    </location>
</feature>
<gene>
    <name evidence="2" type="ORF">PAUS00366_LOCUS13897</name>
</gene>
<feature type="region of interest" description="Disordered" evidence="1">
    <location>
        <begin position="722"/>
        <end position="768"/>
    </location>
</feature>
<proteinExistence type="predicted"/>